<sequence>MIIPIKVRGHNIDNSWIILYNAFLLKKFDCHINVEICSDIKVIKYIYKYICKEHDKISFFVHNNDTNVSPPEVAWRLFAFSVSEMTISVCQLQLHLDGQQFVSFKNNQAMDQIINNPMIRKMMLT</sequence>
<proteinExistence type="predicted"/>
<dbReference type="PANTHER" id="PTHR10492:SF100">
    <property type="entry name" value="ATP-DEPENDENT DNA HELICASE"/>
    <property type="match status" value="1"/>
</dbReference>
<organism evidence="1 2">
    <name type="scientific">Solanum commersonii</name>
    <name type="common">Commerson's wild potato</name>
    <name type="synonym">Commerson's nightshade</name>
    <dbReference type="NCBI Taxonomy" id="4109"/>
    <lineage>
        <taxon>Eukaryota</taxon>
        <taxon>Viridiplantae</taxon>
        <taxon>Streptophyta</taxon>
        <taxon>Embryophyta</taxon>
        <taxon>Tracheophyta</taxon>
        <taxon>Spermatophyta</taxon>
        <taxon>Magnoliopsida</taxon>
        <taxon>eudicotyledons</taxon>
        <taxon>Gunneridae</taxon>
        <taxon>Pentapetalae</taxon>
        <taxon>asterids</taxon>
        <taxon>lamiids</taxon>
        <taxon>Solanales</taxon>
        <taxon>Solanaceae</taxon>
        <taxon>Solanoideae</taxon>
        <taxon>Solaneae</taxon>
        <taxon>Solanum</taxon>
    </lineage>
</organism>
<reference evidence="1 2" key="1">
    <citation type="submission" date="2020-09" db="EMBL/GenBank/DDBJ databases">
        <title>De no assembly of potato wild relative species, Solanum commersonii.</title>
        <authorList>
            <person name="Cho K."/>
        </authorList>
    </citation>
    <scope>NUCLEOTIDE SEQUENCE [LARGE SCALE GENOMIC DNA]</scope>
    <source>
        <strain evidence="1">LZ3.2</strain>
        <tissue evidence="1">Leaf</tissue>
    </source>
</reference>
<dbReference type="AlphaFoldDB" id="A0A9J6AVI6"/>
<evidence type="ECO:0000313" key="2">
    <source>
        <dbReference type="Proteomes" id="UP000824120"/>
    </source>
</evidence>
<name>A0A9J6AVI6_SOLCO</name>
<dbReference type="EMBL" id="JACXVP010000002">
    <property type="protein sequence ID" value="KAG5628266.1"/>
    <property type="molecule type" value="Genomic_DNA"/>
</dbReference>
<protein>
    <submittedName>
        <fullName evidence="1">Uncharacterized protein</fullName>
    </submittedName>
</protein>
<comment type="caution">
    <text evidence="1">The sequence shown here is derived from an EMBL/GenBank/DDBJ whole genome shotgun (WGS) entry which is preliminary data.</text>
</comment>
<dbReference type="OrthoDB" id="1733375at2759"/>
<accession>A0A9J6AVI6</accession>
<dbReference type="Proteomes" id="UP000824120">
    <property type="component" value="Chromosome 2"/>
</dbReference>
<gene>
    <name evidence="1" type="ORF">H5410_013484</name>
</gene>
<evidence type="ECO:0000313" key="1">
    <source>
        <dbReference type="EMBL" id="KAG5628266.1"/>
    </source>
</evidence>
<keyword evidence="2" id="KW-1185">Reference proteome</keyword>
<dbReference type="PANTHER" id="PTHR10492">
    <property type="match status" value="1"/>
</dbReference>